<dbReference type="InterPro" id="IPR027477">
    <property type="entry name" value="Succ_DH/fumarate_Rdtase_cat_sf"/>
</dbReference>
<comment type="similarity">
    <text evidence="3">Belongs to the FAD-dependent oxidoreductase 2 family. NadB subfamily.</text>
</comment>
<dbReference type="UniPathway" id="UPA00253">
    <property type="reaction ID" value="UER00326"/>
</dbReference>
<organism evidence="10">
    <name type="scientific">marine sediment metagenome</name>
    <dbReference type="NCBI Taxonomy" id="412755"/>
    <lineage>
        <taxon>unclassified sequences</taxon>
        <taxon>metagenomes</taxon>
        <taxon>ecological metagenomes</taxon>
    </lineage>
</organism>
<evidence type="ECO:0000256" key="1">
    <source>
        <dbReference type="ARBA" id="ARBA00001974"/>
    </source>
</evidence>
<reference evidence="10" key="1">
    <citation type="journal article" date="2014" name="Front. Microbiol.">
        <title>High frequency of phylogenetically diverse reductive dehalogenase-homologous genes in deep subseafloor sedimentary metagenomes.</title>
        <authorList>
            <person name="Kawai M."/>
            <person name="Futagami T."/>
            <person name="Toyoda A."/>
            <person name="Takaki Y."/>
            <person name="Nishi S."/>
            <person name="Hori S."/>
            <person name="Arai W."/>
            <person name="Tsubouchi T."/>
            <person name="Morono Y."/>
            <person name="Uchiyama I."/>
            <person name="Ito T."/>
            <person name="Fujiyama A."/>
            <person name="Inagaki F."/>
            <person name="Takami H."/>
        </authorList>
    </citation>
    <scope>NUCLEOTIDE SEQUENCE</scope>
    <source>
        <strain evidence="10">Expedition CK06-06</strain>
    </source>
</reference>
<feature type="domain" description="FAD-dependent oxidoreductase 2 FAD-binding" evidence="9">
    <location>
        <begin position="1"/>
        <end position="171"/>
    </location>
</feature>
<evidence type="ECO:0000256" key="5">
    <source>
        <dbReference type="ARBA" id="ARBA00022630"/>
    </source>
</evidence>
<evidence type="ECO:0000313" key="10">
    <source>
        <dbReference type="EMBL" id="GAH16226.1"/>
    </source>
</evidence>
<dbReference type="PANTHER" id="PTHR42716:SF2">
    <property type="entry name" value="L-ASPARTATE OXIDASE, CHLOROPLASTIC"/>
    <property type="match status" value="1"/>
</dbReference>
<sequence length="238" mass="26161">GDGIAMAFRAGASVMNLELVQFHPTLLYHHKQRSLLISEALRGEGALLLGPDGVRFMPDYHKDAELAPRDVVARAIDNELKKTGADHMWLDISFKDSEYVKERFPQIYEGCLEAGIDITKEPIPVVPAAHYMMGGVKVDINGRTDVDGLFAIGETACTGFHGANRLASNSLLEATVTAHNASISAIEDIKEEVSAVVIPPWDTGDATDPDELVVISHIWEEIRRIMINYVGIVRSNKR</sequence>
<comment type="cofactor">
    <cofactor evidence="1">
        <name>FAD</name>
        <dbReference type="ChEBI" id="CHEBI:57692"/>
    </cofactor>
</comment>
<dbReference type="FunFam" id="3.90.700.10:FF:000002">
    <property type="entry name" value="L-aspartate oxidase"/>
    <property type="match status" value="1"/>
</dbReference>
<dbReference type="PANTHER" id="PTHR42716">
    <property type="entry name" value="L-ASPARTATE OXIDASE"/>
    <property type="match status" value="1"/>
</dbReference>
<feature type="non-terminal residue" evidence="10">
    <location>
        <position position="238"/>
    </location>
</feature>
<dbReference type="GO" id="GO:0008734">
    <property type="term" value="F:L-aspartate oxidase activity"/>
    <property type="evidence" value="ECO:0007669"/>
    <property type="project" value="UniProtKB-EC"/>
</dbReference>
<dbReference type="EC" id="1.4.3.16" evidence="4"/>
<comment type="caution">
    <text evidence="10">The sequence shown here is derived from an EMBL/GenBank/DDBJ whole genome shotgun (WGS) entry which is preliminary data.</text>
</comment>
<accession>X1D648</accession>
<comment type="pathway">
    <text evidence="2">Cofactor biosynthesis; NAD(+) biosynthesis; iminoaspartate from L-aspartate (oxidase route): step 1/1.</text>
</comment>
<evidence type="ECO:0000256" key="8">
    <source>
        <dbReference type="ARBA" id="ARBA00023002"/>
    </source>
</evidence>
<dbReference type="InterPro" id="IPR036188">
    <property type="entry name" value="FAD/NAD-bd_sf"/>
</dbReference>
<dbReference type="AlphaFoldDB" id="X1D648"/>
<dbReference type="EMBL" id="BART01032951">
    <property type="protein sequence ID" value="GAH16226.1"/>
    <property type="molecule type" value="Genomic_DNA"/>
</dbReference>
<evidence type="ECO:0000256" key="4">
    <source>
        <dbReference type="ARBA" id="ARBA00012173"/>
    </source>
</evidence>
<keyword evidence="8" id="KW-0560">Oxidoreductase</keyword>
<evidence type="ECO:0000256" key="3">
    <source>
        <dbReference type="ARBA" id="ARBA00008562"/>
    </source>
</evidence>
<name>X1D648_9ZZZZ</name>
<dbReference type="Gene3D" id="3.90.700.10">
    <property type="entry name" value="Succinate dehydrogenase/fumarate reductase flavoprotein, catalytic domain"/>
    <property type="match status" value="1"/>
</dbReference>
<evidence type="ECO:0000256" key="2">
    <source>
        <dbReference type="ARBA" id="ARBA00004950"/>
    </source>
</evidence>
<feature type="non-terminal residue" evidence="10">
    <location>
        <position position="1"/>
    </location>
</feature>
<keyword evidence="5" id="KW-0285">Flavoprotein</keyword>
<dbReference type="Gene3D" id="3.50.50.60">
    <property type="entry name" value="FAD/NAD(P)-binding domain"/>
    <property type="match status" value="1"/>
</dbReference>
<dbReference type="SUPFAM" id="SSF56425">
    <property type="entry name" value="Succinate dehydrogenase/fumarate reductase flavoprotein, catalytic domain"/>
    <property type="match status" value="1"/>
</dbReference>
<dbReference type="GO" id="GO:0034628">
    <property type="term" value="P:'de novo' NAD+ biosynthetic process from L-aspartate"/>
    <property type="evidence" value="ECO:0007669"/>
    <property type="project" value="TreeGrafter"/>
</dbReference>
<dbReference type="InterPro" id="IPR005288">
    <property type="entry name" value="NadB"/>
</dbReference>
<dbReference type="Gene3D" id="1.20.58.100">
    <property type="entry name" value="Fumarate reductase/succinate dehydrogenase flavoprotein-like, C-terminal domain"/>
    <property type="match status" value="1"/>
</dbReference>
<protein>
    <recommendedName>
        <fullName evidence="4">L-aspartate oxidase</fullName>
        <ecNumber evidence="4">1.4.3.16</ecNumber>
    </recommendedName>
</protein>
<gene>
    <name evidence="10" type="ORF">S01H4_56790</name>
</gene>
<dbReference type="SUPFAM" id="SSF51905">
    <property type="entry name" value="FAD/NAD(P)-binding domain"/>
    <property type="match status" value="1"/>
</dbReference>
<keyword evidence="6" id="KW-0662">Pyridine nucleotide biosynthesis</keyword>
<evidence type="ECO:0000256" key="7">
    <source>
        <dbReference type="ARBA" id="ARBA00022827"/>
    </source>
</evidence>
<dbReference type="Pfam" id="PF00890">
    <property type="entry name" value="FAD_binding_2"/>
    <property type="match status" value="1"/>
</dbReference>
<proteinExistence type="inferred from homology"/>
<evidence type="ECO:0000256" key="6">
    <source>
        <dbReference type="ARBA" id="ARBA00022642"/>
    </source>
</evidence>
<evidence type="ECO:0000259" key="9">
    <source>
        <dbReference type="Pfam" id="PF00890"/>
    </source>
</evidence>
<dbReference type="InterPro" id="IPR003953">
    <property type="entry name" value="FAD-dep_OxRdtase_2_FAD-bd"/>
</dbReference>
<keyword evidence="7" id="KW-0274">FAD</keyword>